<proteinExistence type="inferred from homology"/>
<dbReference type="Gene3D" id="3.30.1130.10">
    <property type="match status" value="1"/>
</dbReference>
<comment type="caution">
    <text evidence="9">The sequence shown here is derived from an EMBL/GenBank/DDBJ whole genome shotgun (WGS) entry which is preliminary data.</text>
</comment>
<keyword evidence="4 7" id="KW-0289">Folate biosynthesis</keyword>
<dbReference type="NCBIfam" id="TIGR00526">
    <property type="entry name" value="folB_dom"/>
    <property type="match status" value="1"/>
</dbReference>
<dbReference type="GO" id="GO:0005737">
    <property type="term" value="C:cytoplasm"/>
    <property type="evidence" value="ECO:0007669"/>
    <property type="project" value="TreeGrafter"/>
</dbReference>
<feature type="domain" description="Dihydroneopterin aldolase/epimerase" evidence="8">
    <location>
        <begin position="4"/>
        <end position="117"/>
    </location>
</feature>
<reference evidence="9" key="1">
    <citation type="submission" date="2020-10" db="EMBL/GenBank/DDBJ databases">
        <authorList>
            <person name="Gilroy R."/>
        </authorList>
    </citation>
    <scope>NUCLEOTIDE SEQUENCE</scope>
    <source>
        <strain evidence="9">C6-149</strain>
    </source>
</reference>
<evidence type="ECO:0000256" key="5">
    <source>
        <dbReference type="ARBA" id="ARBA00023239"/>
    </source>
</evidence>
<evidence type="ECO:0000256" key="4">
    <source>
        <dbReference type="ARBA" id="ARBA00022909"/>
    </source>
</evidence>
<keyword evidence="5 7" id="KW-0456">Lyase</keyword>
<name>A0A9D9H9G6_9LACO</name>
<dbReference type="EMBL" id="JADIMP010000068">
    <property type="protein sequence ID" value="MBO8441648.1"/>
    <property type="molecule type" value="Genomic_DNA"/>
</dbReference>
<reference evidence="9" key="2">
    <citation type="journal article" date="2021" name="PeerJ">
        <title>Extensive microbial diversity within the chicken gut microbiome revealed by metagenomics and culture.</title>
        <authorList>
            <person name="Gilroy R."/>
            <person name="Ravi A."/>
            <person name="Getino M."/>
            <person name="Pursley I."/>
            <person name="Horton D.L."/>
            <person name="Alikhan N.F."/>
            <person name="Baker D."/>
            <person name="Gharbi K."/>
            <person name="Hall N."/>
            <person name="Watson M."/>
            <person name="Adriaenssens E.M."/>
            <person name="Foster-Nyarko E."/>
            <person name="Jarju S."/>
            <person name="Secka A."/>
            <person name="Antonio M."/>
            <person name="Oren A."/>
            <person name="Chaudhuri R.R."/>
            <person name="La Ragione R."/>
            <person name="Hildebrand F."/>
            <person name="Pallen M.J."/>
        </authorList>
    </citation>
    <scope>NUCLEOTIDE SEQUENCE</scope>
    <source>
        <strain evidence="9">C6-149</strain>
    </source>
</reference>
<evidence type="ECO:0000256" key="7">
    <source>
        <dbReference type="RuleBase" id="RU362079"/>
    </source>
</evidence>
<organism evidence="9 10">
    <name type="scientific">Candidatus Gallilactobacillus intestinavium</name>
    <dbReference type="NCBI Taxonomy" id="2840838"/>
    <lineage>
        <taxon>Bacteria</taxon>
        <taxon>Bacillati</taxon>
        <taxon>Bacillota</taxon>
        <taxon>Bacilli</taxon>
        <taxon>Lactobacillales</taxon>
        <taxon>Lactobacillaceae</taxon>
        <taxon>Lactobacillaceae incertae sedis</taxon>
        <taxon>Candidatus Gallilactobacillus</taxon>
    </lineage>
</organism>
<dbReference type="PANTHER" id="PTHR42844">
    <property type="entry name" value="DIHYDRONEOPTERIN ALDOLASE 1-RELATED"/>
    <property type="match status" value="1"/>
</dbReference>
<evidence type="ECO:0000313" key="9">
    <source>
        <dbReference type="EMBL" id="MBO8441648.1"/>
    </source>
</evidence>
<dbReference type="AlphaFoldDB" id="A0A9D9H9G6"/>
<comment type="similarity">
    <text evidence="3 7">Belongs to the DHNA family.</text>
</comment>
<evidence type="ECO:0000256" key="1">
    <source>
        <dbReference type="ARBA" id="ARBA00001353"/>
    </source>
</evidence>
<evidence type="ECO:0000256" key="3">
    <source>
        <dbReference type="ARBA" id="ARBA00005708"/>
    </source>
</evidence>
<evidence type="ECO:0000256" key="6">
    <source>
        <dbReference type="ARBA" id="ARBA00037702"/>
    </source>
</evidence>
<dbReference type="InterPro" id="IPR006156">
    <property type="entry name" value="Dihydroneopterin_aldolase"/>
</dbReference>
<comment type="pathway">
    <text evidence="2 7">Cofactor biosynthesis; tetrahydrofolate biosynthesis; 2-amino-4-hydroxy-6-hydroxymethyl-7,8-dihydropteridine diphosphate from 7,8-dihydroneopterin triphosphate: step 3/4.</text>
</comment>
<dbReference type="InterPro" id="IPR043133">
    <property type="entry name" value="GTP-CH-I_C/QueF"/>
</dbReference>
<evidence type="ECO:0000256" key="2">
    <source>
        <dbReference type="ARBA" id="ARBA00005013"/>
    </source>
</evidence>
<accession>A0A9D9H9G6</accession>
<comment type="function">
    <text evidence="6 7">Catalyzes the conversion of 7,8-dihydroneopterin to 6-hydroxymethyl-7,8-dihydropterin.</text>
</comment>
<dbReference type="EC" id="4.1.2.25" evidence="7"/>
<evidence type="ECO:0000313" key="10">
    <source>
        <dbReference type="Proteomes" id="UP000823614"/>
    </source>
</evidence>
<dbReference type="GO" id="GO:0004150">
    <property type="term" value="F:dihydroneopterin aldolase activity"/>
    <property type="evidence" value="ECO:0007669"/>
    <property type="project" value="UniProtKB-UniRule"/>
</dbReference>
<dbReference type="PANTHER" id="PTHR42844:SF1">
    <property type="entry name" value="DIHYDRONEOPTERIN ALDOLASE 1-RELATED"/>
    <property type="match status" value="1"/>
</dbReference>
<dbReference type="NCBIfam" id="TIGR00525">
    <property type="entry name" value="folB"/>
    <property type="match status" value="1"/>
</dbReference>
<dbReference type="GO" id="GO:0046654">
    <property type="term" value="P:tetrahydrofolate biosynthetic process"/>
    <property type="evidence" value="ECO:0007669"/>
    <property type="project" value="UniProtKB-UniRule"/>
</dbReference>
<sequence>MGKININNMTFYTYNGVFDEEKKLGQKIEVDVSIDFPIEDVVKNDDLNTTISYVNVFNVVKEFVKNNSFNLIESLANNLLSNLLNEFKKARLITLKVRKYSVPINGIFDDVEIEVSGKNLCQ</sequence>
<comment type="catalytic activity">
    <reaction evidence="1 7">
        <text>7,8-dihydroneopterin = 6-hydroxymethyl-7,8-dihydropterin + glycolaldehyde</text>
        <dbReference type="Rhea" id="RHEA:10540"/>
        <dbReference type="ChEBI" id="CHEBI:17001"/>
        <dbReference type="ChEBI" id="CHEBI:17071"/>
        <dbReference type="ChEBI" id="CHEBI:44841"/>
        <dbReference type="EC" id="4.1.2.25"/>
    </reaction>
</comment>
<gene>
    <name evidence="9" type="primary">folB</name>
    <name evidence="9" type="ORF">IAA89_04365</name>
</gene>
<dbReference type="InterPro" id="IPR006157">
    <property type="entry name" value="FolB_dom"/>
</dbReference>
<dbReference type="SUPFAM" id="SSF55620">
    <property type="entry name" value="Tetrahydrobiopterin biosynthesis enzymes-like"/>
    <property type="match status" value="1"/>
</dbReference>
<evidence type="ECO:0000259" key="8">
    <source>
        <dbReference type="SMART" id="SM00905"/>
    </source>
</evidence>
<dbReference type="Pfam" id="PF02152">
    <property type="entry name" value="FolB"/>
    <property type="match status" value="1"/>
</dbReference>
<dbReference type="SMART" id="SM00905">
    <property type="entry name" value="FolB"/>
    <property type="match status" value="1"/>
</dbReference>
<dbReference type="GO" id="GO:0046656">
    <property type="term" value="P:folic acid biosynthetic process"/>
    <property type="evidence" value="ECO:0007669"/>
    <property type="project" value="UniProtKB-UniRule"/>
</dbReference>
<dbReference type="Proteomes" id="UP000823614">
    <property type="component" value="Unassembled WGS sequence"/>
</dbReference>
<protein>
    <recommendedName>
        <fullName evidence="7">7,8-dihydroneopterin aldolase</fullName>
        <ecNumber evidence="7">4.1.2.25</ecNumber>
    </recommendedName>
</protein>